<evidence type="ECO:0000313" key="2">
    <source>
        <dbReference type="Proteomes" id="UP001236569"/>
    </source>
</evidence>
<evidence type="ECO:0000313" key="1">
    <source>
        <dbReference type="EMBL" id="MDI9867386.1"/>
    </source>
</evidence>
<dbReference type="EMBL" id="JASHID010000029">
    <property type="protein sequence ID" value="MDI9867386.1"/>
    <property type="molecule type" value="Genomic_DNA"/>
</dbReference>
<dbReference type="Gene3D" id="2.40.160.20">
    <property type="match status" value="1"/>
</dbReference>
<comment type="caution">
    <text evidence="1">The sequence shown here is derived from an EMBL/GenBank/DDBJ whole genome shotgun (WGS) entry which is preliminary data.</text>
</comment>
<accession>A0ABT6YW84</accession>
<reference evidence="1 2" key="1">
    <citation type="submission" date="2023-05" db="EMBL/GenBank/DDBJ databases">
        <title>Novel species of genus Flectobacillus isolated from stream in China.</title>
        <authorList>
            <person name="Lu H."/>
        </authorList>
    </citation>
    <scope>NUCLEOTIDE SEQUENCE [LARGE SCALE GENOMIC DNA]</scope>
    <source>
        <strain evidence="1 2">DC10W</strain>
    </source>
</reference>
<dbReference type="RefSeq" id="WP_283372041.1">
    <property type="nucleotide sequence ID" value="NZ_JASHID010000029.1"/>
</dbReference>
<protein>
    <submittedName>
        <fullName evidence="1">Uncharacterized protein</fullName>
    </submittedName>
</protein>
<name>A0ABT6YW84_9BACT</name>
<organism evidence="1 2">
    <name type="scientific">Flectobacillus longus</name>
    <dbReference type="NCBI Taxonomy" id="2984207"/>
    <lineage>
        <taxon>Bacteria</taxon>
        <taxon>Pseudomonadati</taxon>
        <taxon>Bacteroidota</taxon>
        <taxon>Cytophagia</taxon>
        <taxon>Cytophagales</taxon>
        <taxon>Flectobacillaceae</taxon>
        <taxon>Flectobacillus</taxon>
    </lineage>
</organism>
<proteinExistence type="predicted"/>
<keyword evidence="2" id="KW-1185">Reference proteome</keyword>
<dbReference type="Proteomes" id="UP001236569">
    <property type="component" value="Unassembled WGS sequence"/>
</dbReference>
<sequence length="327" mass="36935">MLPRTNNIFCQCILLLLLLPNISWGQNKFFVPHNTLTFGIGSSSYYGDLSSYSRPIQSTLDEVRWNVGGYYTHYFTSRWGARVGLRYVRIAGNDFNMQGVDGKLDRFARNLHFRNDLKELSAVGIYNLNPAPRYYNKRQVFSTYLLGGIAVFLHDPMAKTPTGEWVKLRPLNTEGQGLPGYDSPYKAWAAAGVAGAGVRFKLNDQWDLGLEGLLQYSFTDYLDDIKGSYANPNDLAIYGNLTVTMANRSREGVDAYTGKNRTAGVREYVLDKQPNFDPSQDPFTSATMQNYGRTGQLRGSSQLKDSYMTMSIHLIYHLPNAIKCPRY</sequence>
<gene>
    <name evidence="1" type="ORF">QM480_23790</name>
</gene>